<gene>
    <name evidence="1" type="ORF">A3I57_02125</name>
</gene>
<dbReference type="EMBL" id="MEZQ01000068">
    <property type="protein sequence ID" value="OGD57386.1"/>
    <property type="molecule type" value="Genomic_DNA"/>
</dbReference>
<comment type="caution">
    <text evidence="1">The sequence shown here is derived from an EMBL/GenBank/DDBJ whole genome shotgun (WGS) entry which is preliminary data.</text>
</comment>
<name>A0A1F5DQS8_9BACT</name>
<protein>
    <submittedName>
        <fullName evidence="1">Uncharacterized protein</fullName>
    </submittedName>
</protein>
<dbReference type="Proteomes" id="UP000176364">
    <property type="component" value="Unassembled WGS sequence"/>
</dbReference>
<proteinExistence type="predicted"/>
<evidence type="ECO:0000313" key="2">
    <source>
        <dbReference type="Proteomes" id="UP000176364"/>
    </source>
</evidence>
<sequence>MILDLILWYQLVTSRPQILGASTEVLAAHEFSLENRYDNEFVAGVFKDNILLTLRYLDNPALTKAEINWEEIEKPFHTEFTLEPGQEFAFHDKTLPEYSQNVVKTANAHYNGGEGFKSDGYLIGDGVCHLASLMYWVAKDAGLTAYSPSNHNFAKINDVPKEYGVAILSPNPLGNLYIINSLDQPVTFNFDFDGENLVVSAL</sequence>
<dbReference type="Pfam" id="PF04294">
    <property type="entry name" value="VanW"/>
    <property type="match status" value="1"/>
</dbReference>
<evidence type="ECO:0000313" key="1">
    <source>
        <dbReference type="EMBL" id="OGD57386.1"/>
    </source>
</evidence>
<dbReference type="InterPro" id="IPR007391">
    <property type="entry name" value="Vancomycin_resist_VanW"/>
</dbReference>
<reference evidence="1 2" key="1">
    <citation type="journal article" date="2016" name="Nat. Commun.">
        <title>Thousands of microbial genomes shed light on interconnected biogeochemical processes in an aquifer system.</title>
        <authorList>
            <person name="Anantharaman K."/>
            <person name="Brown C.T."/>
            <person name="Hug L.A."/>
            <person name="Sharon I."/>
            <person name="Castelle C.J."/>
            <person name="Probst A.J."/>
            <person name="Thomas B.C."/>
            <person name="Singh A."/>
            <person name="Wilkins M.J."/>
            <person name="Karaoz U."/>
            <person name="Brodie E.L."/>
            <person name="Williams K.H."/>
            <person name="Hubbard S.S."/>
            <person name="Banfield J.F."/>
        </authorList>
    </citation>
    <scope>NUCLEOTIDE SEQUENCE [LARGE SCALE GENOMIC DNA]</scope>
</reference>
<dbReference type="AlphaFoldDB" id="A0A1F5DQS8"/>
<accession>A0A1F5DQS8</accession>
<organism evidence="1 2">
    <name type="scientific">Candidatus Beckwithbacteria bacterium RIFCSPLOWO2_02_FULL_47_23</name>
    <dbReference type="NCBI Taxonomy" id="1797463"/>
    <lineage>
        <taxon>Bacteria</taxon>
        <taxon>Candidatus Beckwithiibacteriota</taxon>
    </lineage>
</organism>